<sequence length="102" mass="11678">MNVLSQTGWFLVVLVRGLLLWVLIPFAFLAWLLVHSWAQRVSRRQALCWYDGHLTRGLANGPFRLMIAPEHRHFGRIPRMAAVEPRKTSLFGMGAIDLVQVV</sequence>
<dbReference type="Proteomes" id="UP001060245">
    <property type="component" value="Chromosome"/>
</dbReference>
<accession>A0ACD4B6F5</accession>
<dbReference type="EMBL" id="CP101471">
    <property type="protein sequence ID" value="UTT53168.1"/>
    <property type="molecule type" value="Genomic_DNA"/>
</dbReference>
<organism evidence="1 2">
    <name type="scientific">Microbacterium maritypicum</name>
    <name type="common">Microbacterium liquefaciens</name>
    <dbReference type="NCBI Taxonomy" id="33918"/>
    <lineage>
        <taxon>Bacteria</taxon>
        <taxon>Bacillati</taxon>
        <taxon>Actinomycetota</taxon>
        <taxon>Actinomycetes</taxon>
        <taxon>Micrococcales</taxon>
        <taxon>Microbacteriaceae</taxon>
        <taxon>Microbacterium</taxon>
    </lineage>
</organism>
<evidence type="ECO:0000313" key="2">
    <source>
        <dbReference type="Proteomes" id="UP001060245"/>
    </source>
</evidence>
<name>A0ACD4B6F5_MICMQ</name>
<reference evidence="1" key="1">
    <citation type="submission" date="2022-07" db="EMBL/GenBank/DDBJ databases">
        <title>Complete genome of DND4.</title>
        <authorList>
            <person name="Cao G."/>
        </authorList>
    </citation>
    <scope>NUCLEOTIDE SEQUENCE</scope>
    <source>
        <strain evidence="1">DND4</strain>
    </source>
</reference>
<keyword evidence="2" id="KW-1185">Reference proteome</keyword>
<gene>
    <name evidence="1" type="ORF">NMQ05_00910</name>
</gene>
<proteinExistence type="predicted"/>
<evidence type="ECO:0000313" key="1">
    <source>
        <dbReference type="EMBL" id="UTT53168.1"/>
    </source>
</evidence>
<protein>
    <submittedName>
        <fullName evidence="1">Uncharacterized protein</fullName>
    </submittedName>
</protein>